<evidence type="ECO:0000256" key="1">
    <source>
        <dbReference type="SAM" id="MobiDB-lite"/>
    </source>
</evidence>
<feature type="region of interest" description="Disordered" evidence="1">
    <location>
        <begin position="188"/>
        <end position="208"/>
    </location>
</feature>
<evidence type="ECO:0000259" key="2">
    <source>
        <dbReference type="Pfam" id="PF19694"/>
    </source>
</evidence>
<evidence type="ECO:0000313" key="4">
    <source>
        <dbReference type="Proteomes" id="UP000230161"/>
    </source>
</evidence>
<reference evidence="3 4" key="1">
    <citation type="submission" date="2017-11" db="EMBL/GenBank/DDBJ databases">
        <title>Genomic Encyclopedia of Archaeal and Bacterial Type Strains, Phase II (KMG-II): From Individual Species to Whole Genera.</title>
        <authorList>
            <person name="Goeker M."/>
        </authorList>
    </citation>
    <scope>NUCLEOTIDE SEQUENCE [LARGE SCALE GENOMIC DNA]</scope>
    <source>
        <strain evidence="3 4">DSM 25625</strain>
    </source>
</reference>
<dbReference type="EMBL" id="PGFB01000007">
    <property type="protein sequence ID" value="PJJ55188.1"/>
    <property type="molecule type" value="Genomic_DNA"/>
</dbReference>
<comment type="caution">
    <text evidence="3">The sequence shown here is derived from an EMBL/GenBank/DDBJ whole genome shotgun (WGS) entry which is preliminary data.</text>
</comment>
<evidence type="ECO:0000313" key="3">
    <source>
        <dbReference type="EMBL" id="PJJ55188.1"/>
    </source>
</evidence>
<protein>
    <recommendedName>
        <fullName evidence="2">DUF6194 domain-containing protein</fullName>
    </recommendedName>
</protein>
<dbReference type="Proteomes" id="UP000230161">
    <property type="component" value="Unassembled WGS sequence"/>
</dbReference>
<feature type="domain" description="DUF6194" evidence="2">
    <location>
        <begin position="25"/>
        <end position="180"/>
    </location>
</feature>
<keyword evidence="4" id="KW-1185">Reference proteome</keyword>
<sequence length="208" mass="22504">MSMGHRGAELKGVERMDIDAAQTNRDRLLETIRSFDGILELAPGEGGEFPRLAWGDFFFYYAPDGVIPTAVQPYATIVTKDYPDDRLSELDPAGRWRVNIHVGSASFTELVGESPRDVGARGLDAPGRDFSEPDVFLPHPVYGSLGWIAVVNPGARTMAAIVELLRAAHEQERRRVIRRAQARADVAARDGAGDAGVVDDSAADDSAG</sequence>
<accession>A0A2M9BB69</accession>
<name>A0A2M9BB69_9MICO</name>
<organism evidence="3 4">
    <name type="scientific">Compostimonas suwonensis</name>
    <dbReference type="NCBI Taxonomy" id="1048394"/>
    <lineage>
        <taxon>Bacteria</taxon>
        <taxon>Bacillati</taxon>
        <taxon>Actinomycetota</taxon>
        <taxon>Actinomycetes</taxon>
        <taxon>Micrococcales</taxon>
        <taxon>Microbacteriaceae</taxon>
        <taxon>Compostimonas</taxon>
    </lineage>
</organism>
<dbReference type="Pfam" id="PF19694">
    <property type="entry name" value="DUF6194"/>
    <property type="match status" value="1"/>
</dbReference>
<gene>
    <name evidence="3" type="ORF">CLV54_3324</name>
</gene>
<dbReference type="AlphaFoldDB" id="A0A2M9BB69"/>
<proteinExistence type="predicted"/>
<dbReference type="InterPro" id="IPR045676">
    <property type="entry name" value="DUF6194"/>
</dbReference>